<evidence type="ECO:0000256" key="5">
    <source>
        <dbReference type="ARBA" id="ARBA00012109"/>
    </source>
</evidence>
<keyword evidence="12" id="KW-0503">Monooxygenase</keyword>
<dbReference type="PANTHER" id="PTHR24292">
    <property type="entry name" value="CYTOCHROME P450"/>
    <property type="match status" value="1"/>
</dbReference>
<evidence type="ECO:0000313" key="15">
    <source>
        <dbReference type="EMBL" id="JAT90401.1"/>
    </source>
</evidence>
<organism evidence="15">
    <name type="scientific">Pectinophora gossypiella</name>
    <name type="common">Cotton pink bollworm</name>
    <name type="synonym">Depressaria gossypiella</name>
    <dbReference type="NCBI Taxonomy" id="13191"/>
    <lineage>
        <taxon>Eukaryota</taxon>
        <taxon>Metazoa</taxon>
        <taxon>Ecdysozoa</taxon>
        <taxon>Arthropoda</taxon>
        <taxon>Hexapoda</taxon>
        <taxon>Insecta</taxon>
        <taxon>Pterygota</taxon>
        <taxon>Neoptera</taxon>
        <taxon>Endopterygota</taxon>
        <taxon>Lepidoptera</taxon>
        <taxon>Glossata</taxon>
        <taxon>Ditrysia</taxon>
        <taxon>Gelechioidea</taxon>
        <taxon>Gelechiidae</taxon>
        <taxon>Apatetrinae</taxon>
        <taxon>Pectinophora</taxon>
    </lineage>
</organism>
<dbReference type="GO" id="GO:0005789">
    <property type="term" value="C:endoplasmic reticulum membrane"/>
    <property type="evidence" value="ECO:0007669"/>
    <property type="project" value="UniProtKB-SubCell"/>
</dbReference>
<evidence type="ECO:0000256" key="6">
    <source>
        <dbReference type="ARBA" id="ARBA00022617"/>
    </source>
</evidence>
<comment type="subcellular location">
    <subcellularLocation>
        <location evidence="3">Endoplasmic reticulum membrane</location>
        <topology evidence="3">Peripheral membrane protein</topology>
    </subcellularLocation>
    <subcellularLocation>
        <location evidence="2">Microsome membrane</location>
        <topology evidence="2">Peripheral membrane protein</topology>
    </subcellularLocation>
</comment>
<evidence type="ECO:0000256" key="14">
    <source>
        <dbReference type="ARBA" id="ARBA00047827"/>
    </source>
</evidence>
<evidence type="ECO:0000256" key="10">
    <source>
        <dbReference type="ARBA" id="ARBA00023002"/>
    </source>
</evidence>
<evidence type="ECO:0000256" key="3">
    <source>
        <dbReference type="ARBA" id="ARBA00004406"/>
    </source>
</evidence>
<keyword evidence="10" id="KW-0560">Oxidoreductase</keyword>
<proteinExistence type="inferred from homology"/>
<keyword evidence="6" id="KW-0349">Heme</keyword>
<dbReference type="GO" id="GO:0020037">
    <property type="term" value="F:heme binding"/>
    <property type="evidence" value="ECO:0007669"/>
    <property type="project" value="InterPro"/>
</dbReference>
<sequence length="170" mass="19823">MILYLIWAAVFVVAVLLYFRQAYAHFKKRGVKTDSVVPFFGSMLPTLTGKEHMAETLDRLYKAFPNERFVGRFEFTKPMLIVRDLELVKKITIKDFEHFLDHRVFIDEKKDPLFGRNLLSLKGQEWKDMRSTLSPAFTSSKMKLMLPFMAEVGDQLVHTLKDSIKKSNSK</sequence>
<comment type="catalytic activity">
    <reaction evidence="14">
        <text>an organic molecule + reduced [NADPH--hemoprotein reductase] + O2 = an alcohol + oxidized [NADPH--hemoprotein reductase] + H2O + H(+)</text>
        <dbReference type="Rhea" id="RHEA:17149"/>
        <dbReference type="Rhea" id="RHEA-COMP:11964"/>
        <dbReference type="Rhea" id="RHEA-COMP:11965"/>
        <dbReference type="ChEBI" id="CHEBI:15377"/>
        <dbReference type="ChEBI" id="CHEBI:15378"/>
        <dbReference type="ChEBI" id="CHEBI:15379"/>
        <dbReference type="ChEBI" id="CHEBI:30879"/>
        <dbReference type="ChEBI" id="CHEBI:57618"/>
        <dbReference type="ChEBI" id="CHEBI:58210"/>
        <dbReference type="ChEBI" id="CHEBI:142491"/>
        <dbReference type="EC" id="1.14.14.1"/>
    </reaction>
</comment>
<dbReference type="SUPFAM" id="SSF48264">
    <property type="entry name" value="Cytochrome P450"/>
    <property type="match status" value="1"/>
</dbReference>
<dbReference type="AlphaFoldDB" id="A0A1E1WUD3"/>
<comment type="similarity">
    <text evidence="4">Belongs to the cytochrome P450 family.</text>
</comment>
<evidence type="ECO:0000256" key="1">
    <source>
        <dbReference type="ARBA" id="ARBA00001971"/>
    </source>
</evidence>
<evidence type="ECO:0000256" key="2">
    <source>
        <dbReference type="ARBA" id="ARBA00004174"/>
    </source>
</evidence>
<dbReference type="InterPro" id="IPR050476">
    <property type="entry name" value="Insect_CytP450_Detox"/>
</dbReference>
<evidence type="ECO:0000256" key="7">
    <source>
        <dbReference type="ARBA" id="ARBA00022723"/>
    </source>
</evidence>
<dbReference type="EMBL" id="GDQN01000653">
    <property type="protein sequence ID" value="JAT90401.1"/>
    <property type="molecule type" value="Transcribed_RNA"/>
</dbReference>
<evidence type="ECO:0000256" key="4">
    <source>
        <dbReference type="ARBA" id="ARBA00010617"/>
    </source>
</evidence>
<dbReference type="InterPro" id="IPR036396">
    <property type="entry name" value="Cyt_P450_sf"/>
</dbReference>
<keyword evidence="13" id="KW-0472">Membrane</keyword>
<gene>
    <name evidence="15" type="ORF">g.15997</name>
</gene>
<reference evidence="15" key="1">
    <citation type="submission" date="2015-09" db="EMBL/GenBank/DDBJ databases">
        <title>De novo assembly of Pectinophora gossypiella (Pink Bollworm) gut transcriptome.</title>
        <authorList>
            <person name="Tassone E.E."/>
        </authorList>
    </citation>
    <scope>NUCLEOTIDE SEQUENCE</scope>
</reference>
<dbReference type="InterPro" id="IPR001128">
    <property type="entry name" value="Cyt_P450"/>
</dbReference>
<dbReference type="Gene3D" id="1.10.630.10">
    <property type="entry name" value="Cytochrome P450"/>
    <property type="match status" value="1"/>
</dbReference>
<keyword evidence="11" id="KW-0408">Iron</keyword>
<dbReference type="PANTHER" id="PTHR24292:SF54">
    <property type="entry name" value="CYP9F3-RELATED"/>
    <property type="match status" value="1"/>
</dbReference>
<dbReference type="EC" id="1.14.14.1" evidence="5"/>
<keyword evidence="7" id="KW-0479">Metal-binding</keyword>
<accession>A0A1E1WUD3</accession>
<keyword evidence="8" id="KW-0256">Endoplasmic reticulum</keyword>
<evidence type="ECO:0000256" key="8">
    <source>
        <dbReference type="ARBA" id="ARBA00022824"/>
    </source>
</evidence>
<evidence type="ECO:0000256" key="13">
    <source>
        <dbReference type="ARBA" id="ARBA00023136"/>
    </source>
</evidence>
<evidence type="ECO:0000256" key="9">
    <source>
        <dbReference type="ARBA" id="ARBA00022848"/>
    </source>
</evidence>
<evidence type="ECO:0000256" key="12">
    <source>
        <dbReference type="ARBA" id="ARBA00023033"/>
    </source>
</evidence>
<dbReference type="OrthoDB" id="2789670at2759"/>
<dbReference type="Pfam" id="PF00067">
    <property type="entry name" value="p450"/>
    <property type="match status" value="1"/>
</dbReference>
<name>A0A1E1WUD3_PECGO</name>
<keyword evidence="9" id="KW-0492">Microsome</keyword>
<dbReference type="GO" id="GO:0005506">
    <property type="term" value="F:iron ion binding"/>
    <property type="evidence" value="ECO:0007669"/>
    <property type="project" value="InterPro"/>
</dbReference>
<protein>
    <recommendedName>
        <fullName evidence="5">unspecific monooxygenase</fullName>
        <ecNumber evidence="5">1.14.14.1</ecNumber>
    </recommendedName>
</protein>
<evidence type="ECO:0000256" key="11">
    <source>
        <dbReference type="ARBA" id="ARBA00023004"/>
    </source>
</evidence>
<dbReference type="GO" id="GO:0016712">
    <property type="term" value="F:oxidoreductase activity, acting on paired donors, with incorporation or reduction of molecular oxygen, reduced flavin or flavoprotein as one donor, and incorporation of one atom of oxygen"/>
    <property type="evidence" value="ECO:0007669"/>
    <property type="project" value="UniProtKB-EC"/>
</dbReference>
<comment type="cofactor">
    <cofactor evidence="1">
        <name>heme</name>
        <dbReference type="ChEBI" id="CHEBI:30413"/>
    </cofactor>
</comment>